<dbReference type="AlphaFoldDB" id="A0A2U3KGS0"/>
<feature type="domain" description="Peptidase M28" evidence="5">
    <location>
        <begin position="335"/>
        <end position="535"/>
    </location>
</feature>
<dbReference type="CDD" id="cd08022">
    <property type="entry name" value="M28_PSMA_like"/>
    <property type="match status" value="1"/>
</dbReference>
<dbReference type="Pfam" id="PF04389">
    <property type="entry name" value="Peptidase_M28"/>
    <property type="match status" value="1"/>
</dbReference>
<dbReference type="InterPro" id="IPR036757">
    <property type="entry name" value="TFR-like_dimer_dom_sf"/>
</dbReference>
<protein>
    <submittedName>
        <fullName evidence="6">Glutamate carboxypeptidase II</fullName>
        <ecNumber evidence="6">3.4.17.21</ecNumber>
    </submittedName>
</protein>
<feature type="domain" description="PA" evidence="3">
    <location>
        <begin position="150"/>
        <end position="225"/>
    </location>
</feature>
<dbReference type="SUPFAM" id="SSF53187">
    <property type="entry name" value="Zn-dependent exopeptidases"/>
    <property type="match status" value="1"/>
</dbReference>
<evidence type="ECO:0000256" key="1">
    <source>
        <dbReference type="ARBA" id="ARBA00005634"/>
    </source>
</evidence>
<evidence type="ECO:0000313" key="6">
    <source>
        <dbReference type="EMBL" id="SPF38872.1"/>
    </source>
</evidence>
<dbReference type="InterPro" id="IPR046450">
    <property type="entry name" value="PA_dom_sf"/>
</dbReference>
<dbReference type="Gene3D" id="3.50.30.30">
    <property type="match status" value="1"/>
</dbReference>
<dbReference type="InterPro" id="IPR039373">
    <property type="entry name" value="Peptidase_M28B"/>
</dbReference>
<keyword evidence="6" id="KW-0121">Carboxypeptidase</keyword>
<dbReference type="InterPro" id="IPR003137">
    <property type="entry name" value="PA_domain"/>
</dbReference>
<evidence type="ECO:0000313" key="7">
    <source>
        <dbReference type="Proteomes" id="UP000238701"/>
    </source>
</evidence>
<dbReference type="SUPFAM" id="SSF47672">
    <property type="entry name" value="Transferrin receptor-like dimerisation domain"/>
    <property type="match status" value="1"/>
</dbReference>
<keyword evidence="2" id="KW-0732">Signal</keyword>
<dbReference type="EC" id="3.4.17.21" evidence="6"/>
<dbReference type="Gene3D" id="3.40.630.10">
    <property type="entry name" value="Zn peptidases"/>
    <property type="match status" value="1"/>
</dbReference>
<name>A0A2U3KGS0_9BACT</name>
<feature type="signal peptide" evidence="2">
    <location>
        <begin position="1"/>
        <end position="23"/>
    </location>
</feature>
<dbReference type="InterPro" id="IPR007365">
    <property type="entry name" value="TFR-like_dimer_dom"/>
</dbReference>
<dbReference type="SUPFAM" id="SSF52025">
    <property type="entry name" value="PA domain"/>
    <property type="match status" value="1"/>
</dbReference>
<dbReference type="InterPro" id="IPR007484">
    <property type="entry name" value="Peptidase_M28"/>
</dbReference>
<reference evidence="7" key="1">
    <citation type="submission" date="2018-02" db="EMBL/GenBank/DDBJ databases">
        <authorList>
            <person name="Hausmann B."/>
        </authorList>
    </citation>
    <scope>NUCLEOTIDE SEQUENCE [LARGE SCALE GENOMIC DNA]</scope>
    <source>
        <strain evidence="7">Peat soil MAG SbA1</strain>
    </source>
</reference>
<dbReference type="FunFam" id="3.40.630.10:FF:000101">
    <property type="entry name" value="N-acetylated alpha-linked acidic dipeptidase like 1"/>
    <property type="match status" value="1"/>
</dbReference>
<feature type="domain" description="Transferrin receptor-like dimerisation" evidence="4">
    <location>
        <begin position="611"/>
        <end position="722"/>
    </location>
</feature>
<evidence type="ECO:0000259" key="4">
    <source>
        <dbReference type="Pfam" id="PF04253"/>
    </source>
</evidence>
<dbReference type="Gene3D" id="1.20.930.40">
    <property type="entry name" value="Transferrin receptor-like, dimerisation domain"/>
    <property type="match status" value="1"/>
</dbReference>
<proteinExistence type="inferred from homology"/>
<dbReference type="PANTHER" id="PTHR10404">
    <property type="entry name" value="N-ACETYLATED-ALPHA-LINKED ACIDIC DIPEPTIDASE"/>
    <property type="match status" value="1"/>
</dbReference>
<accession>A0A2U3KGS0</accession>
<dbReference type="Pfam" id="PF04253">
    <property type="entry name" value="TFR_dimer"/>
    <property type="match status" value="1"/>
</dbReference>
<dbReference type="GO" id="GO:0004181">
    <property type="term" value="F:metallocarboxypeptidase activity"/>
    <property type="evidence" value="ECO:0007669"/>
    <property type="project" value="UniProtKB-EC"/>
</dbReference>
<organism evidence="6 7">
    <name type="scientific">Candidatus Sulfotelmatobacter kueseliae</name>
    <dbReference type="NCBI Taxonomy" id="2042962"/>
    <lineage>
        <taxon>Bacteria</taxon>
        <taxon>Pseudomonadati</taxon>
        <taxon>Acidobacteriota</taxon>
        <taxon>Terriglobia</taxon>
        <taxon>Terriglobales</taxon>
        <taxon>Candidatus Korobacteraceae</taxon>
        <taxon>Candidatus Sulfotelmatobacter</taxon>
    </lineage>
</organism>
<dbReference type="CDD" id="cd02121">
    <property type="entry name" value="PA_GCPII_like"/>
    <property type="match status" value="1"/>
</dbReference>
<evidence type="ECO:0000259" key="3">
    <source>
        <dbReference type="Pfam" id="PF02225"/>
    </source>
</evidence>
<dbReference type="Pfam" id="PF02225">
    <property type="entry name" value="PA"/>
    <property type="match status" value="1"/>
</dbReference>
<evidence type="ECO:0000256" key="2">
    <source>
        <dbReference type="SAM" id="SignalP"/>
    </source>
</evidence>
<sequence>MTLSRCAPIALFFLLSHSPTTPAQTSILGFTAASAARQTEIESKFKSIPTPDEERRQHRIFTAEPHVAGSKRNNELADYIADEWRKQGVEDVIIRRYDVYGTNPKSASLEMIAPVHYQATLREAPLDADPDSKNPAISGAWLGMSISGEVTAPVVYAHSGNPEDYDLLRKNGISVKGKIVLVRYSNPYSYRGFKALTAQREGAAAILIYSDPAEDGYKKGKVDPDGPWGPEYKIQRGAITYDFMAPGDPQTPGWASVPGAKRIPIEQAMSAPKIMALPLSWHDARPLLENMDGPLAPEDWQGGLPIQYHLGGEGVKVHLKIEMDNGIQPYYVVEGRIRGEDLPDEWVVLGNHRDAWAFGGVDPSSGTAAMMEMTRALGQLVKQGMRPRRTIVVCSWDGEEVGLTGSTEWGEQFADELRAKAVAYINVDEATSGPNFHGQAVASLAPMLVETTRALQDPSGKSLYDAWKATVAREKEEGKQSGQMNDSGIANESLADTRIGSGSDHTVFLNFVGMPVIGLQFDGDYGVYHSAYDDFFWMNHFGDPGYRYHTLMSQLWGVTALRLANADLLPFDFATYAANIRQFVDELEKGKNMWRQPPSAVQPGEARQAQLDLKPILDAIDAFEVAGKKLNNSLREKLASGQIDPKLAATLNHGMMQVERNWLNPDGIPGRPWFKHILYGARFTYAHLELPGLTEAVEARDWPRAKQQAEILEHALENNTKLVNELNQRLLP</sequence>
<gene>
    <name evidence="6" type="ORF">SBA1_210018</name>
</gene>
<keyword evidence="6" id="KW-0645">Protease</keyword>
<evidence type="ECO:0000259" key="5">
    <source>
        <dbReference type="Pfam" id="PF04389"/>
    </source>
</evidence>
<dbReference type="Proteomes" id="UP000238701">
    <property type="component" value="Unassembled WGS sequence"/>
</dbReference>
<keyword evidence="6" id="KW-0378">Hydrolase</keyword>
<feature type="chain" id="PRO_5015434268" evidence="2">
    <location>
        <begin position="24"/>
        <end position="732"/>
    </location>
</feature>
<comment type="similarity">
    <text evidence="1">Belongs to the peptidase M28 family. M28B subfamily.</text>
</comment>
<dbReference type="PANTHER" id="PTHR10404:SF46">
    <property type="entry name" value="VACUOLAR PROTEIN SORTING-ASSOCIATED PROTEIN 70"/>
    <property type="match status" value="1"/>
</dbReference>
<dbReference type="OrthoDB" id="345880at2"/>
<dbReference type="EMBL" id="OMOD01000113">
    <property type="protein sequence ID" value="SPF38872.1"/>
    <property type="molecule type" value="Genomic_DNA"/>
</dbReference>